<dbReference type="EMBL" id="JARIHO010000068">
    <property type="protein sequence ID" value="KAJ7314277.1"/>
    <property type="molecule type" value="Genomic_DNA"/>
</dbReference>
<proteinExistence type="predicted"/>
<protein>
    <submittedName>
        <fullName evidence="2">Uncharacterized protein</fullName>
    </submittedName>
</protein>
<feature type="region of interest" description="Disordered" evidence="1">
    <location>
        <begin position="1"/>
        <end position="35"/>
    </location>
</feature>
<accession>A0AAD6ZAN7</accession>
<dbReference type="Proteomes" id="UP001218218">
    <property type="component" value="Unassembled WGS sequence"/>
</dbReference>
<evidence type="ECO:0000313" key="2">
    <source>
        <dbReference type="EMBL" id="KAJ7314277.1"/>
    </source>
</evidence>
<dbReference type="AlphaFoldDB" id="A0AAD6ZAN7"/>
<evidence type="ECO:0000256" key="1">
    <source>
        <dbReference type="SAM" id="MobiDB-lite"/>
    </source>
</evidence>
<evidence type="ECO:0000313" key="3">
    <source>
        <dbReference type="Proteomes" id="UP001218218"/>
    </source>
</evidence>
<reference evidence="2" key="1">
    <citation type="submission" date="2023-03" db="EMBL/GenBank/DDBJ databases">
        <title>Massive genome expansion in bonnet fungi (Mycena s.s.) driven by repeated elements and novel gene families across ecological guilds.</title>
        <authorList>
            <consortium name="Lawrence Berkeley National Laboratory"/>
            <person name="Harder C.B."/>
            <person name="Miyauchi S."/>
            <person name="Viragh M."/>
            <person name="Kuo A."/>
            <person name="Thoen E."/>
            <person name="Andreopoulos B."/>
            <person name="Lu D."/>
            <person name="Skrede I."/>
            <person name="Drula E."/>
            <person name="Henrissat B."/>
            <person name="Morin E."/>
            <person name="Kohler A."/>
            <person name="Barry K."/>
            <person name="LaButti K."/>
            <person name="Morin E."/>
            <person name="Salamov A."/>
            <person name="Lipzen A."/>
            <person name="Mereny Z."/>
            <person name="Hegedus B."/>
            <person name="Baldrian P."/>
            <person name="Stursova M."/>
            <person name="Weitz H."/>
            <person name="Taylor A."/>
            <person name="Grigoriev I.V."/>
            <person name="Nagy L.G."/>
            <person name="Martin F."/>
            <person name="Kauserud H."/>
        </authorList>
    </citation>
    <scope>NUCLEOTIDE SEQUENCE</scope>
    <source>
        <strain evidence="2">CBHHK002</strain>
    </source>
</reference>
<name>A0AAD6ZAN7_9AGAR</name>
<sequence>MRSERATSCAKSPAECYGAGKSHVSQSKRKQYQNERRFERKVTKWFDEAPESLKRSKVPTYIRGWTWGWLDESSIRRNTGGKDTIGWDQSQPTGNAYRALGIFPIPWKTSSILRVQSIFKSWSWFRQVLSRAKSCPVFATAESSFAREYRLHPAQQRFRLETGFLFTPLASSQVGDDVPSLRMPLGFWIEKSYTHPYLKGFLTRIPGPHAYAGTSLDAQPQYPREFRQSCTVATMLLMQQMCINVAARSTTI</sequence>
<keyword evidence="3" id="KW-1185">Reference proteome</keyword>
<organism evidence="2 3">
    <name type="scientific">Mycena albidolilacea</name>
    <dbReference type="NCBI Taxonomy" id="1033008"/>
    <lineage>
        <taxon>Eukaryota</taxon>
        <taxon>Fungi</taxon>
        <taxon>Dikarya</taxon>
        <taxon>Basidiomycota</taxon>
        <taxon>Agaricomycotina</taxon>
        <taxon>Agaricomycetes</taxon>
        <taxon>Agaricomycetidae</taxon>
        <taxon>Agaricales</taxon>
        <taxon>Marasmiineae</taxon>
        <taxon>Mycenaceae</taxon>
        <taxon>Mycena</taxon>
    </lineage>
</organism>
<gene>
    <name evidence="2" type="ORF">DFH08DRAFT_821630</name>
</gene>
<comment type="caution">
    <text evidence="2">The sequence shown here is derived from an EMBL/GenBank/DDBJ whole genome shotgun (WGS) entry which is preliminary data.</text>
</comment>